<dbReference type="InterPro" id="IPR051973">
    <property type="entry name" value="tRNA_Anticodon_Mtase-Reg"/>
</dbReference>
<dbReference type="SUPFAM" id="SSF50978">
    <property type="entry name" value="WD40 repeat-like"/>
    <property type="match status" value="2"/>
</dbReference>
<dbReference type="InterPro" id="IPR001680">
    <property type="entry name" value="WD40_rpt"/>
</dbReference>
<dbReference type="GeneID" id="106116808"/>
<gene>
    <name evidence="9" type="primary">LOC106116808</name>
</gene>
<protein>
    <recommendedName>
        <fullName evidence="7">tRNA (34-2'-O)-methyltransferase regulator WDR6</fullName>
    </recommendedName>
</protein>
<evidence type="ECO:0000256" key="2">
    <source>
        <dbReference type="ARBA" id="ARBA00022490"/>
    </source>
</evidence>
<evidence type="ECO:0000256" key="7">
    <source>
        <dbReference type="ARBA" id="ARBA00040154"/>
    </source>
</evidence>
<dbReference type="PANTHER" id="PTHR14344">
    <property type="entry name" value="WD REPEAT PROTEIN"/>
    <property type="match status" value="1"/>
</dbReference>
<dbReference type="KEGG" id="pxu:106116808"/>
<dbReference type="PROSITE" id="PS50082">
    <property type="entry name" value="WD_REPEATS_2"/>
    <property type="match status" value="1"/>
</dbReference>
<feature type="repeat" description="WD" evidence="8">
    <location>
        <begin position="166"/>
        <end position="199"/>
    </location>
</feature>
<evidence type="ECO:0000256" key="3">
    <source>
        <dbReference type="ARBA" id="ARBA00022574"/>
    </source>
</evidence>
<dbReference type="Proteomes" id="UP000694872">
    <property type="component" value="Unplaced"/>
</dbReference>
<dbReference type="PROSITE" id="PS50294">
    <property type="entry name" value="WD_REPEATS_REGION"/>
    <property type="match status" value="1"/>
</dbReference>
<dbReference type="GO" id="GO:0005737">
    <property type="term" value="C:cytoplasm"/>
    <property type="evidence" value="ECO:0007669"/>
    <property type="project" value="UniProtKB-SubCell"/>
</dbReference>
<sequence length="984" mass="111132">MLAIKIAMLFTGIGSSFHIYKKDTLKVFSVFNKILHGQKINGIEPSKDGLNMFIYGGKHFTIVKRLNGQFESIDICLGSTVCDDWLHSGTWLSDTEVGLLSAHNVVQIWDVSGRPILRSETIGRDNSILYSGLLLPLLDDVLVLSGTVSSQIIISRCKKEQPLHYLLGHKGVIFSISCCLKKKIIVTTSDDRSVRIWSVYNSIENYAKSQYWDDANVTCLHELYGHSARVMRSCISEKYIVSVGEDGCICYWDYNGTLLKRLSNHQNAPIWSVSIDKDHLVTGGGDGSIILHPLTAITSFSETETVKISEGNPKKIFFTARRNAVILKESGNLIYYNIFEKEEIEFDLKHDNTYILISLSLCKQIIAVADICGNLTIFIENCKGTPTMTSIISTKLPIDKILSMDWAGNRHLVICSGSGDIYVIASKDNEVEIISKHLLPDCKERWLTAVALNIDNMLVVGDRCGNIHFYTKEELNPFKTLNKVHGRYGPTSIRIKSNEVITTGRDSTLKCFSLLLNNGVYNIKLTSTKDVGFPWVEKCIGHDDLFCGFHEQLFIITNVRNYAKLIEVSCGGGHRSWDVVRYINYLNFKCDEMIKFMYLKNSDINIMTFKLNKIVSKNIIKGTHTKEINCLKCYIPKIDNSIVLFISGGEDTTLRISTSSKEVNFQDEVILKHLSSVKTFKTFPINTNKLLVVSGGGRAQICIKTINLSKDGDKIIIKVEEFVDFLVKGTDKERKGDKTWRNCTIDFDPETRIMDLEIVEIDKNIFNIYTGCSDAFIRIFQFKYEEESFKQLGQVKYHKTCILKTHCIKYFDQTILITCSTIGEICFWDVTDPNTSSEMENFLVLTSNKSGINCIATRIISEHKVIIATGGDDNAIHIQLLDIQNKDFKTAKITQSWSSDQFHSSQITGILIIDDFFISTSIDQRITVFKTIDENNDLKFVAQKMTDIADVQGMDFIQRSEYSATVCVYGKGLEVLSVPLLGRY</sequence>
<proteinExistence type="inferred from homology"/>
<dbReference type="InterPro" id="IPR015943">
    <property type="entry name" value="WD40/YVTN_repeat-like_dom_sf"/>
</dbReference>
<dbReference type="AlphaFoldDB" id="A0AAJ6Z6K9"/>
<dbReference type="Pfam" id="PF00400">
    <property type="entry name" value="WD40"/>
    <property type="match status" value="3"/>
</dbReference>
<comment type="subcellular location">
    <subcellularLocation>
        <location evidence="1">Cytoplasm</location>
    </subcellularLocation>
</comment>
<dbReference type="Gene3D" id="2.130.10.10">
    <property type="entry name" value="YVTN repeat-like/Quinoprotein amine dehydrogenase"/>
    <property type="match status" value="3"/>
</dbReference>
<evidence type="ECO:0000256" key="6">
    <source>
        <dbReference type="ARBA" id="ARBA00038255"/>
    </source>
</evidence>
<evidence type="ECO:0000256" key="8">
    <source>
        <dbReference type="PROSITE-ProRule" id="PRU00221"/>
    </source>
</evidence>
<dbReference type="GO" id="GO:0030488">
    <property type="term" value="P:tRNA methylation"/>
    <property type="evidence" value="ECO:0007669"/>
    <property type="project" value="TreeGrafter"/>
</dbReference>
<keyword evidence="3 8" id="KW-0853">WD repeat</keyword>
<dbReference type="SMART" id="SM00320">
    <property type="entry name" value="WD40"/>
    <property type="match status" value="8"/>
</dbReference>
<evidence type="ECO:0000256" key="5">
    <source>
        <dbReference type="ARBA" id="ARBA00022737"/>
    </source>
</evidence>
<name>A0AAJ6Z6K9_PAPXU</name>
<organism evidence="9">
    <name type="scientific">Papilio xuthus</name>
    <name type="common">Asian swallowtail butterfly</name>
    <dbReference type="NCBI Taxonomy" id="66420"/>
    <lineage>
        <taxon>Eukaryota</taxon>
        <taxon>Metazoa</taxon>
        <taxon>Ecdysozoa</taxon>
        <taxon>Arthropoda</taxon>
        <taxon>Hexapoda</taxon>
        <taxon>Insecta</taxon>
        <taxon>Pterygota</taxon>
        <taxon>Neoptera</taxon>
        <taxon>Endopterygota</taxon>
        <taxon>Lepidoptera</taxon>
        <taxon>Glossata</taxon>
        <taxon>Ditrysia</taxon>
        <taxon>Papilionoidea</taxon>
        <taxon>Papilionidae</taxon>
        <taxon>Papilioninae</taxon>
        <taxon>Papilio</taxon>
    </lineage>
</organism>
<evidence type="ECO:0000256" key="4">
    <source>
        <dbReference type="ARBA" id="ARBA00022694"/>
    </source>
</evidence>
<accession>A0AAJ6Z6K9</accession>
<comment type="similarity">
    <text evidence="6">Belongs to the WD repeat WDR6 family.</text>
</comment>
<dbReference type="InterPro" id="IPR036322">
    <property type="entry name" value="WD40_repeat_dom_sf"/>
</dbReference>
<reference evidence="9" key="1">
    <citation type="submission" date="2025-08" db="UniProtKB">
        <authorList>
            <consortium name="RefSeq"/>
        </authorList>
    </citation>
    <scope>IDENTIFICATION</scope>
</reference>
<evidence type="ECO:0000313" key="9">
    <source>
        <dbReference type="RefSeq" id="XP_013166286.1"/>
    </source>
</evidence>
<keyword evidence="5" id="KW-0677">Repeat</keyword>
<dbReference type="PANTHER" id="PTHR14344:SF3">
    <property type="entry name" value="WD REPEAT-CONTAINING PROTEIN 6"/>
    <property type="match status" value="1"/>
</dbReference>
<dbReference type="SUPFAM" id="SSF50960">
    <property type="entry name" value="TolB, C-terminal domain"/>
    <property type="match status" value="1"/>
</dbReference>
<keyword evidence="2" id="KW-0963">Cytoplasm</keyword>
<dbReference type="RefSeq" id="XP_013166286.1">
    <property type="nucleotide sequence ID" value="XM_013310832.1"/>
</dbReference>
<keyword evidence="4" id="KW-0819">tRNA processing</keyword>
<evidence type="ECO:0000256" key="1">
    <source>
        <dbReference type="ARBA" id="ARBA00004496"/>
    </source>
</evidence>